<dbReference type="EMBL" id="JANIEX010000076">
    <property type="protein sequence ID" value="KAJ3574212.1"/>
    <property type="molecule type" value="Genomic_DNA"/>
</dbReference>
<organism evidence="1 2">
    <name type="scientific">Leucocoprinus birnbaumii</name>
    <dbReference type="NCBI Taxonomy" id="56174"/>
    <lineage>
        <taxon>Eukaryota</taxon>
        <taxon>Fungi</taxon>
        <taxon>Dikarya</taxon>
        <taxon>Basidiomycota</taxon>
        <taxon>Agaricomycotina</taxon>
        <taxon>Agaricomycetes</taxon>
        <taxon>Agaricomycetidae</taxon>
        <taxon>Agaricales</taxon>
        <taxon>Agaricineae</taxon>
        <taxon>Agaricaceae</taxon>
        <taxon>Leucocoprinus</taxon>
    </lineage>
</organism>
<evidence type="ECO:0000313" key="1">
    <source>
        <dbReference type="EMBL" id="KAJ3574212.1"/>
    </source>
</evidence>
<dbReference type="AlphaFoldDB" id="A0AAD5VZ99"/>
<reference evidence="1" key="1">
    <citation type="submission" date="2022-07" db="EMBL/GenBank/DDBJ databases">
        <title>Genome Sequence of Leucocoprinus birnbaumii.</title>
        <authorList>
            <person name="Buettner E."/>
        </authorList>
    </citation>
    <scope>NUCLEOTIDE SEQUENCE</scope>
    <source>
        <strain evidence="1">VT141</strain>
    </source>
</reference>
<name>A0AAD5VZ99_9AGAR</name>
<gene>
    <name evidence="1" type="ORF">NP233_g1921</name>
</gene>
<evidence type="ECO:0000313" key="2">
    <source>
        <dbReference type="Proteomes" id="UP001213000"/>
    </source>
</evidence>
<dbReference type="Proteomes" id="UP001213000">
    <property type="component" value="Unassembled WGS sequence"/>
</dbReference>
<keyword evidence="2" id="KW-1185">Reference proteome</keyword>
<protein>
    <submittedName>
        <fullName evidence="1">Uncharacterized protein</fullName>
    </submittedName>
</protein>
<comment type="caution">
    <text evidence="1">The sequence shown here is derived from an EMBL/GenBank/DDBJ whole genome shotgun (WGS) entry which is preliminary data.</text>
</comment>
<sequence>MHFGNGFRQPGWQVIPEAEAVSGTGLAKLRETARNRANVNEARGLKIIAAGYVISANQLECETESNDLRSRHVKPAWLRYSSSKNQVNHAIAVAKTFQNCVENVKGHSSPTAIYDASVAHLDEGSQMQAETNRSAITHAVNAHNAPHPKFSLCTRFRRLGPSALQLDAPLRKNMILQEGNASESTNTSEHYTLYLRSRIVRISRMATHPAGTILSRERWRPTVRLTTFNTNRIAKSLSFLQRGAGGDDYRRDQDGDEGGDGLQVHAAILETVKLGGGKILKGSGLTVEYSLCFVSGQTTTAGKLIDKPLTNIEAFNVKMDACKLPCNGPKYCRTCDPCQLFHTPGTHSLDLAVEPKPVQGSKAD</sequence>
<proteinExistence type="predicted"/>
<accession>A0AAD5VZ99</accession>